<reference evidence="2" key="1">
    <citation type="submission" date="2021-01" db="EMBL/GenBank/DDBJ databases">
        <authorList>
            <person name="Corre E."/>
            <person name="Pelletier E."/>
            <person name="Niang G."/>
            <person name="Scheremetjew M."/>
            <person name="Finn R."/>
            <person name="Kale V."/>
            <person name="Holt S."/>
            <person name="Cochrane G."/>
            <person name="Meng A."/>
            <person name="Brown T."/>
            <person name="Cohen L."/>
        </authorList>
    </citation>
    <scope>NUCLEOTIDE SEQUENCE</scope>
    <source>
        <strain evidence="2">Isolate 1302-5</strain>
    </source>
</reference>
<organism evidence="2">
    <name type="scientific">Odontella aurita</name>
    <dbReference type="NCBI Taxonomy" id="265563"/>
    <lineage>
        <taxon>Eukaryota</taxon>
        <taxon>Sar</taxon>
        <taxon>Stramenopiles</taxon>
        <taxon>Ochrophyta</taxon>
        <taxon>Bacillariophyta</taxon>
        <taxon>Mediophyceae</taxon>
        <taxon>Biddulphiophycidae</taxon>
        <taxon>Eupodiscales</taxon>
        <taxon>Odontellaceae</taxon>
        <taxon>Odontella</taxon>
    </lineage>
</organism>
<feature type="region of interest" description="Disordered" evidence="1">
    <location>
        <begin position="120"/>
        <end position="139"/>
    </location>
</feature>
<protein>
    <submittedName>
        <fullName evidence="2">Uncharacterized protein</fullName>
    </submittedName>
</protein>
<gene>
    <name evidence="2" type="ORF">OAUR00152_LOCUS25539</name>
</gene>
<evidence type="ECO:0000256" key="1">
    <source>
        <dbReference type="SAM" id="MobiDB-lite"/>
    </source>
</evidence>
<proteinExistence type="predicted"/>
<dbReference type="EMBL" id="HBKQ01037029">
    <property type="protein sequence ID" value="CAE2258638.1"/>
    <property type="molecule type" value="Transcribed_RNA"/>
</dbReference>
<evidence type="ECO:0000313" key="2">
    <source>
        <dbReference type="EMBL" id="CAE2258638.1"/>
    </source>
</evidence>
<sequence length="269" mass="29290">MGSGPSKTAPPVSAFDRVHERGSFERELLGKGIGAVPSDKEGRPIVLSMNDASWFSKVRQHTSSPNRKEGEEYAGGLQIKRFSRSGGQGTRLELIDCSGGTVAACIGMHASGKPWVEVQGNRPVFDGQEPIKPQGRKKRRGDDVELFAWAKIRACSNGGNRQYEMEILSRARPKIEGEKGGQQMNILYKSEEVAGRNGPQTVIWKNGKPAVLAEERRIAPHSNNFETIMTIAPGIDPCIALCFIAVIGERERAKNESSCLCTCLSGIPL</sequence>
<accession>A0A7S4N0X9</accession>
<name>A0A7S4N0X9_9STRA</name>
<dbReference type="AlphaFoldDB" id="A0A7S4N0X9"/>